<feature type="compositionally biased region" description="Basic and acidic residues" evidence="1">
    <location>
        <begin position="44"/>
        <end position="62"/>
    </location>
</feature>
<accession>A0A8H6M5P6</accession>
<feature type="domain" description="Protein kinase" evidence="2">
    <location>
        <begin position="184"/>
        <end position="523"/>
    </location>
</feature>
<proteinExistence type="predicted"/>
<evidence type="ECO:0000256" key="1">
    <source>
        <dbReference type="SAM" id="MobiDB-lite"/>
    </source>
</evidence>
<dbReference type="InterPro" id="IPR011009">
    <property type="entry name" value="Kinase-like_dom_sf"/>
</dbReference>
<name>A0A8H6M5P6_9AGAR</name>
<protein>
    <recommendedName>
        <fullName evidence="2">Protein kinase domain-containing protein</fullName>
    </recommendedName>
</protein>
<dbReference type="PANTHER" id="PTHR38248">
    <property type="entry name" value="FUNK1 6"/>
    <property type="match status" value="1"/>
</dbReference>
<evidence type="ECO:0000313" key="3">
    <source>
        <dbReference type="EMBL" id="KAF6755720.1"/>
    </source>
</evidence>
<dbReference type="AlphaFoldDB" id="A0A8H6M5P6"/>
<dbReference type="InterPro" id="IPR000719">
    <property type="entry name" value="Prot_kinase_dom"/>
</dbReference>
<dbReference type="Proteomes" id="UP000521943">
    <property type="component" value="Unassembled WGS sequence"/>
</dbReference>
<organism evidence="3 4">
    <name type="scientific">Ephemerocybe angulata</name>
    <dbReference type="NCBI Taxonomy" id="980116"/>
    <lineage>
        <taxon>Eukaryota</taxon>
        <taxon>Fungi</taxon>
        <taxon>Dikarya</taxon>
        <taxon>Basidiomycota</taxon>
        <taxon>Agaricomycotina</taxon>
        <taxon>Agaricomycetes</taxon>
        <taxon>Agaricomycetidae</taxon>
        <taxon>Agaricales</taxon>
        <taxon>Agaricineae</taxon>
        <taxon>Psathyrellaceae</taxon>
        <taxon>Ephemerocybe</taxon>
    </lineage>
</organism>
<dbReference type="GO" id="GO:0005524">
    <property type="term" value="F:ATP binding"/>
    <property type="evidence" value="ECO:0007669"/>
    <property type="project" value="InterPro"/>
</dbReference>
<dbReference type="PROSITE" id="PS50011">
    <property type="entry name" value="PROTEIN_KINASE_DOM"/>
    <property type="match status" value="1"/>
</dbReference>
<dbReference type="PROSITE" id="PS00109">
    <property type="entry name" value="PROTEIN_KINASE_TYR"/>
    <property type="match status" value="1"/>
</dbReference>
<dbReference type="Pfam" id="PF17667">
    <property type="entry name" value="Pkinase_fungal"/>
    <property type="match status" value="2"/>
</dbReference>
<evidence type="ECO:0000259" key="2">
    <source>
        <dbReference type="PROSITE" id="PS50011"/>
    </source>
</evidence>
<dbReference type="EMBL" id="JACGCI010000029">
    <property type="protein sequence ID" value="KAF6755720.1"/>
    <property type="molecule type" value="Genomic_DNA"/>
</dbReference>
<comment type="caution">
    <text evidence="3">The sequence shown here is derived from an EMBL/GenBank/DDBJ whole genome shotgun (WGS) entry which is preliminary data.</text>
</comment>
<keyword evidence="4" id="KW-1185">Reference proteome</keyword>
<sequence length="555" mass="62521">MARRTELISASSGTQRLGTDLAAASALPQALVSNGSKLAQTLKRSREETVCDDPERQSKRQRLEEELDPIGSSLLQLASLARGCLASTSRLWVTGLVIDGCKVTATYFDRNLVACAAPFDFDEEPSKLALVVYAMSMCSRSAAGSDPHLRSWPSHTTEPITAAMERELERPVDDVVGSCFEFPSEIHEIQEPGSVSSPIHCFRVTGWIQKPIQLINRCTMVYKIQRVPEGNSVSKEDLALKLSWPPESRTSEIEVLKALKKKLPKRLHAHLPNVEFATTFTAEQLSLPWLRLGLELSPENHEARVLRVLASSYYDKLWEAGSIETFKQAWLDCVECHHEAWKRGGVLHRDLSEDNIMISRRGGGGPKGLLNDWDMASFVEALKDPASSAHNRTGTLPFTALDIIYPTTLTVHPREHWYRHDLESFFWILVWAAIHYNLKEKTRDKEIHPSLVPWTSDDVDTHAFAKIVFLRPWDDRAKLAFDDIKPGFEEVLEDWIDPLRKLIKDSRESYGVALAKRLPSDTFDYSTCGGAFTFETFMAAIKQTPRVWDDGIPLP</sequence>
<dbReference type="PANTHER" id="PTHR38248:SF2">
    <property type="entry name" value="FUNK1 11"/>
    <property type="match status" value="1"/>
</dbReference>
<dbReference type="SUPFAM" id="SSF56112">
    <property type="entry name" value="Protein kinase-like (PK-like)"/>
    <property type="match status" value="1"/>
</dbReference>
<dbReference type="GO" id="GO:0004672">
    <property type="term" value="F:protein kinase activity"/>
    <property type="evidence" value="ECO:0007669"/>
    <property type="project" value="InterPro"/>
</dbReference>
<dbReference type="InterPro" id="IPR008266">
    <property type="entry name" value="Tyr_kinase_AS"/>
</dbReference>
<dbReference type="OrthoDB" id="5569250at2759"/>
<dbReference type="Gene3D" id="1.10.510.10">
    <property type="entry name" value="Transferase(Phosphotransferase) domain 1"/>
    <property type="match status" value="1"/>
</dbReference>
<reference evidence="3 4" key="1">
    <citation type="submission" date="2020-07" db="EMBL/GenBank/DDBJ databases">
        <title>Comparative genomics of pyrophilous fungi reveals a link between fire events and developmental genes.</title>
        <authorList>
            <consortium name="DOE Joint Genome Institute"/>
            <person name="Steindorff A.S."/>
            <person name="Carver A."/>
            <person name="Calhoun S."/>
            <person name="Stillman K."/>
            <person name="Liu H."/>
            <person name="Lipzen A."/>
            <person name="Pangilinan J."/>
            <person name="Labutti K."/>
            <person name="Bruns T.D."/>
            <person name="Grigoriev I.V."/>
        </authorList>
    </citation>
    <scope>NUCLEOTIDE SEQUENCE [LARGE SCALE GENOMIC DNA]</scope>
    <source>
        <strain evidence="3 4">CBS 144469</strain>
    </source>
</reference>
<feature type="region of interest" description="Disordered" evidence="1">
    <location>
        <begin position="43"/>
        <end position="62"/>
    </location>
</feature>
<evidence type="ECO:0000313" key="4">
    <source>
        <dbReference type="Proteomes" id="UP000521943"/>
    </source>
</evidence>
<dbReference type="InterPro" id="IPR040976">
    <property type="entry name" value="Pkinase_fungal"/>
</dbReference>
<gene>
    <name evidence="3" type="ORF">DFP72DRAFT_811237</name>
</gene>